<protein>
    <submittedName>
        <fullName evidence="2">CX domain-containing protein</fullName>
    </submittedName>
</protein>
<proteinExistence type="predicted"/>
<accession>A0A0R3RP19</accession>
<name>A0A0R3RP19_9BILA</name>
<organism evidence="1 2">
    <name type="scientific">Elaeophora elaphi</name>
    <dbReference type="NCBI Taxonomy" id="1147741"/>
    <lineage>
        <taxon>Eukaryota</taxon>
        <taxon>Metazoa</taxon>
        <taxon>Ecdysozoa</taxon>
        <taxon>Nematoda</taxon>
        <taxon>Chromadorea</taxon>
        <taxon>Rhabditida</taxon>
        <taxon>Spirurina</taxon>
        <taxon>Spiruromorpha</taxon>
        <taxon>Filarioidea</taxon>
        <taxon>Onchocercidae</taxon>
        <taxon>Elaeophora</taxon>
    </lineage>
</organism>
<keyword evidence="1" id="KW-1185">Reference proteome</keyword>
<evidence type="ECO:0000313" key="1">
    <source>
        <dbReference type="Proteomes" id="UP000050640"/>
    </source>
</evidence>
<sequence length="140" mass="14610">CEGLSATVIGGVERAVISSGGGGFISTYIGSSGVDWMMPSVQIQAPQVQFPASVNIIPQQPSVFYQVQPFIKIQQSKVSTECCAPCPDGNGICCCTPGATTVAPRDTFHPPYYPAGAGIPSKSISLLVSIVILLLLQYTS</sequence>
<dbReference type="Proteomes" id="UP000050640">
    <property type="component" value="Unplaced"/>
</dbReference>
<reference evidence="2" key="1">
    <citation type="submission" date="2017-02" db="UniProtKB">
        <authorList>
            <consortium name="WormBaseParasite"/>
        </authorList>
    </citation>
    <scope>IDENTIFICATION</scope>
</reference>
<dbReference type="WBParaSite" id="EEL_0000323001-mRNA-1">
    <property type="protein sequence ID" value="EEL_0000323001-mRNA-1"/>
    <property type="gene ID" value="EEL_0000323001"/>
</dbReference>
<dbReference type="AlphaFoldDB" id="A0A0R3RP19"/>
<evidence type="ECO:0000313" key="2">
    <source>
        <dbReference type="WBParaSite" id="EEL_0000323001-mRNA-1"/>
    </source>
</evidence>